<evidence type="ECO:0000256" key="1">
    <source>
        <dbReference type="SAM" id="MobiDB-lite"/>
    </source>
</evidence>
<dbReference type="EMBL" id="LSRX01001625">
    <property type="protein sequence ID" value="OLP78331.1"/>
    <property type="molecule type" value="Genomic_DNA"/>
</dbReference>
<evidence type="ECO:0000313" key="2">
    <source>
        <dbReference type="EMBL" id="OLP78331.1"/>
    </source>
</evidence>
<accession>A0A1Q9C5Y4</accession>
<name>A0A1Q9C5Y4_SYMMI</name>
<gene>
    <name evidence="2" type="ORF">AK812_SmicGene41494</name>
</gene>
<keyword evidence="3" id="KW-1185">Reference proteome</keyword>
<feature type="compositionally biased region" description="Polar residues" evidence="1">
    <location>
        <begin position="108"/>
        <end position="119"/>
    </location>
</feature>
<proteinExistence type="predicted"/>
<organism evidence="2 3">
    <name type="scientific">Symbiodinium microadriaticum</name>
    <name type="common">Dinoflagellate</name>
    <name type="synonym">Zooxanthella microadriatica</name>
    <dbReference type="NCBI Taxonomy" id="2951"/>
    <lineage>
        <taxon>Eukaryota</taxon>
        <taxon>Sar</taxon>
        <taxon>Alveolata</taxon>
        <taxon>Dinophyceae</taxon>
        <taxon>Suessiales</taxon>
        <taxon>Symbiodiniaceae</taxon>
        <taxon>Symbiodinium</taxon>
    </lineage>
</organism>
<reference evidence="2 3" key="1">
    <citation type="submission" date="2016-02" db="EMBL/GenBank/DDBJ databases">
        <title>Genome analysis of coral dinoflagellate symbionts highlights evolutionary adaptations to a symbiotic lifestyle.</title>
        <authorList>
            <person name="Aranda M."/>
            <person name="Li Y."/>
            <person name="Liew Y.J."/>
            <person name="Baumgarten S."/>
            <person name="Simakov O."/>
            <person name="Wilson M."/>
            <person name="Piel J."/>
            <person name="Ashoor H."/>
            <person name="Bougouffa S."/>
            <person name="Bajic V.B."/>
            <person name="Ryu T."/>
            <person name="Ravasi T."/>
            <person name="Bayer T."/>
            <person name="Micklem G."/>
            <person name="Kim H."/>
            <person name="Bhak J."/>
            <person name="Lajeunesse T.C."/>
            <person name="Voolstra C.R."/>
        </authorList>
    </citation>
    <scope>NUCLEOTIDE SEQUENCE [LARGE SCALE GENOMIC DNA]</scope>
    <source>
        <strain evidence="2 3">CCMP2467</strain>
    </source>
</reference>
<dbReference type="Proteomes" id="UP000186817">
    <property type="component" value="Unassembled WGS sequence"/>
</dbReference>
<dbReference type="AlphaFoldDB" id="A0A1Q9C5Y4"/>
<comment type="caution">
    <text evidence="2">The sequence shown here is derived from an EMBL/GenBank/DDBJ whole genome shotgun (WGS) entry which is preliminary data.</text>
</comment>
<protein>
    <submittedName>
        <fullName evidence="2">Uncharacterized protein</fullName>
    </submittedName>
</protein>
<sequence length="153" mass="16712">MRLIPAASISRPKTKASEEGHLVYLASEKCPLAAVDLQACKCDSLYDLCFFAAEDFRGTAAHPYLQQLMEEFAAPLSVIRRLEADHAVLRQALVRQETALETLTELLQNSSMQGVTSQPGKKAESHEDDGEPTSDQADQAKPHPSLSRGTAFV</sequence>
<feature type="non-terminal residue" evidence="2">
    <location>
        <position position="153"/>
    </location>
</feature>
<feature type="region of interest" description="Disordered" evidence="1">
    <location>
        <begin position="105"/>
        <end position="153"/>
    </location>
</feature>
<evidence type="ECO:0000313" key="3">
    <source>
        <dbReference type="Proteomes" id="UP000186817"/>
    </source>
</evidence>